<feature type="compositionally biased region" description="Low complexity" evidence="1">
    <location>
        <begin position="32"/>
        <end position="44"/>
    </location>
</feature>
<dbReference type="EMBL" id="KL494028">
    <property type="protein sequence ID" value="KFO12217.1"/>
    <property type="molecule type" value="Genomic_DNA"/>
</dbReference>
<evidence type="ECO:0000256" key="1">
    <source>
        <dbReference type="SAM" id="MobiDB-lite"/>
    </source>
</evidence>
<feature type="region of interest" description="Disordered" evidence="1">
    <location>
        <begin position="1"/>
        <end position="124"/>
    </location>
</feature>
<feature type="non-terminal residue" evidence="2">
    <location>
        <position position="1"/>
    </location>
</feature>
<protein>
    <submittedName>
        <fullName evidence="2">Uncharacterized protein</fullName>
    </submittedName>
</protein>
<accession>A0A087VHX5</accession>
<dbReference type="Proteomes" id="UP000053309">
    <property type="component" value="Unassembled WGS sequence"/>
</dbReference>
<feature type="non-terminal residue" evidence="2">
    <location>
        <position position="124"/>
    </location>
</feature>
<evidence type="ECO:0000313" key="3">
    <source>
        <dbReference type="Proteomes" id="UP000053309"/>
    </source>
</evidence>
<dbReference type="AlphaFoldDB" id="A0A087VHX5"/>
<name>A0A087VHX5_BALRE</name>
<organism evidence="2 3">
    <name type="scientific">Balearica regulorum gibbericeps</name>
    <name type="common">East African grey crowned-crane</name>
    <dbReference type="NCBI Taxonomy" id="100784"/>
    <lineage>
        <taxon>Eukaryota</taxon>
        <taxon>Metazoa</taxon>
        <taxon>Chordata</taxon>
        <taxon>Craniata</taxon>
        <taxon>Vertebrata</taxon>
        <taxon>Euteleostomi</taxon>
        <taxon>Archelosauria</taxon>
        <taxon>Archosauria</taxon>
        <taxon>Dinosauria</taxon>
        <taxon>Saurischia</taxon>
        <taxon>Theropoda</taxon>
        <taxon>Coelurosauria</taxon>
        <taxon>Aves</taxon>
        <taxon>Neognathae</taxon>
        <taxon>Neoaves</taxon>
        <taxon>Gruiformes</taxon>
        <taxon>Gruidae</taxon>
        <taxon>Balearica</taxon>
    </lineage>
</organism>
<evidence type="ECO:0000313" key="2">
    <source>
        <dbReference type="EMBL" id="KFO12217.1"/>
    </source>
</evidence>
<reference evidence="2 3" key="1">
    <citation type="submission" date="2014-04" db="EMBL/GenBank/DDBJ databases">
        <title>Genome evolution of avian class.</title>
        <authorList>
            <person name="Zhang G."/>
            <person name="Li C."/>
        </authorList>
    </citation>
    <scope>NUCLEOTIDE SEQUENCE [LARGE SCALE GENOMIC DNA]</scope>
    <source>
        <strain evidence="2">BGI_N312</strain>
    </source>
</reference>
<gene>
    <name evidence="2" type="ORF">N312_05738</name>
</gene>
<sequence>GAAEEKPTTAKQKPRAKPVDVTVKPRNDGAKPPRAAGRPRAPGKGRSGSSTAPAAEDAGGGDGDNPVGAGAKGPRKAPMGKSKGKAPKGAQQDAPKAKGGQGKARKPKVTPGAGQGEARPRNAA</sequence>
<proteinExistence type="predicted"/>
<keyword evidence="3" id="KW-1185">Reference proteome</keyword>